<comment type="caution">
    <text evidence="4">The sequence shown here is derived from an EMBL/GenBank/DDBJ whole genome shotgun (WGS) entry which is preliminary data.</text>
</comment>
<dbReference type="AlphaFoldDB" id="A0A5J4KUJ1"/>
<dbReference type="InterPro" id="IPR023772">
    <property type="entry name" value="DNA-bd_HTH_TetR-type_CS"/>
</dbReference>
<dbReference type="InterPro" id="IPR041483">
    <property type="entry name" value="TetR_C_34"/>
</dbReference>
<evidence type="ECO:0000256" key="2">
    <source>
        <dbReference type="PROSITE-ProRule" id="PRU00335"/>
    </source>
</evidence>
<gene>
    <name evidence="4" type="ORF">KDW_42890</name>
</gene>
<dbReference type="GO" id="GO:0003700">
    <property type="term" value="F:DNA-binding transcription factor activity"/>
    <property type="evidence" value="ECO:0007669"/>
    <property type="project" value="TreeGrafter"/>
</dbReference>
<evidence type="ECO:0000313" key="5">
    <source>
        <dbReference type="Proteomes" id="UP000326912"/>
    </source>
</evidence>
<dbReference type="SUPFAM" id="SSF46689">
    <property type="entry name" value="Homeodomain-like"/>
    <property type="match status" value="1"/>
</dbReference>
<dbReference type="PROSITE" id="PS50977">
    <property type="entry name" value="HTH_TETR_2"/>
    <property type="match status" value="1"/>
</dbReference>
<feature type="DNA-binding region" description="H-T-H motif" evidence="2">
    <location>
        <begin position="40"/>
        <end position="59"/>
    </location>
</feature>
<feature type="domain" description="HTH tetR-type" evidence="3">
    <location>
        <begin position="17"/>
        <end position="77"/>
    </location>
</feature>
<dbReference type="EMBL" id="BKZW01000002">
    <property type="protein sequence ID" value="GER90127.1"/>
    <property type="molecule type" value="Genomic_DNA"/>
</dbReference>
<dbReference type="InterPro" id="IPR009057">
    <property type="entry name" value="Homeodomain-like_sf"/>
</dbReference>
<dbReference type="InterPro" id="IPR050109">
    <property type="entry name" value="HTH-type_TetR-like_transc_reg"/>
</dbReference>
<dbReference type="Pfam" id="PF00440">
    <property type="entry name" value="TetR_N"/>
    <property type="match status" value="1"/>
</dbReference>
<accession>A0A5J4KUJ1</accession>
<dbReference type="PANTHER" id="PTHR30055:SF178">
    <property type="entry name" value="POSSIBLE TRANSCRIPTIONAL REGULATORY PROTEIN"/>
    <property type="match status" value="1"/>
</dbReference>
<name>A0A5J4KUJ1_9CHLR</name>
<evidence type="ECO:0000256" key="1">
    <source>
        <dbReference type="ARBA" id="ARBA00023125"/>
    </source>
</evidence>
<evidence type="ECO:0000259" key="3">
    <source>
        <dbReference type="PROSITE" id="PS50977"/>
    </source>
</evidence>
<dbReference type="Pfam" id="PF17929">
    <property type="entry name" value="TetR_C_34"/>
    <property type="match status" value="1"/>
</dbReference>
<dbReference type="InterPro" id="IPR001647">
    <property type="entry name" value="HTH_TetR"/>
</dbReference>
<dbReference type="GO" id="GO:0000976">
    <property type="term" value="F:transcription cis-regulatory region binding"/>
    <property type="evidence" value="ECO:0007669"/>
    <property type="project" value="TreeGrafter"/>
</dbReference>
<protein>
    <submittedName>
        <fullName evidence="4">TetR family transcriptional regulator</fullName>
    </submittedName>
</protein>
<keyword evidence="5" id="KW-1185">Reference proteome</keyword>
<proteinExistence type="predicted"/>
<reference evidence="4 5" key="1">
    <citation type="submission" date="2019-10" db="EMBL/GenBank/DDBJ databases">
        <title>Dictyobacter vulcani sp. nov., within the class Ktedonobacteria, isolated from soil of volcanic Mt. Zao.</title>
        <authorList>
            <person name="Zheng Y."/>
            <person name="Wang C.M."/>
            <person name="Sakai Y."/>
            <person name="Abe K."/>
            <person name="Yokota A."/>
            <person name="Yabe S."/>
        </authorList>
    </citation>
    <scope>NUCLEOTIDE SEQUENCE [LARGE SCALE GENOMIC DNA]</scope>
    <source>
        <strain evidence="4 5">W12</strain>
    </source>
</reference>
<dbReference type="Proteomes" id="UP000326912">
    <property type="component" value="Unassembled WGS sequence"/>
</dbReference>
<dbReference type="Gene3D" id="1.10.357.10">
    <property type="entry name" value="Tetracycline Repressor, domain 2"/>
    <property type="match status" value="1"/>
</dbReference>
<keyword evidence="1 2" id="KW-0238">DNA-binding</keyword>
<organism evidence="4 5">
    <name type="scientific">Dictyobacter vulcani</name>
    <dbReference type="NCBI Taxonomy" id="2607529"/>
    <lineage>
        <taxon>Bacteria</taxon>
        <taxon>Bacillati</taxon>
        <taxon>Chloroflexota</taxon>
        <taxon>Ktedonobacteria</taxon>
        <taxon>Ktedonobacterales</taxon>
        <taxon>Dictyobacteraceae</taxon>
        <taxon>Dictyobacter</taxon>
    </lineage>
</organism>
<dbReference type="PROSITE" id="PS01081">
    <property type="entry name" value="HTH_TETR_1"/>
    <property type="match status" value="1"/>
</dbReference>
<dbReference type="PANTHER" id="PTHR30055">
    <property type="entry name" value="HTH-TYPE TRANSCRIPTIONAL REGULATOR RUTR"/>
    <property type="match status" value="1"/>
</dbReference>
<dbReference type="PRINTS" id="PR00455">
    <property type="entry name" value="HTHTETR"/>
</dbReference>
<evidence type="ECO:0000313" key="4">
    <source>
        <dbReference type="EMBL" id="GER90127.1"/>
    </source>
</evidence>
<sequence>MKKQNIGKRAVHDQQKEERRQDILTTVWQLFQTTSYETVTIAGVAEAAGLAKGTIFLYFKTKEALFLALLEQQLGSWFASIDAGLLALEGTGDILKITTLLCEQLASRPGLTRLLAILHTILERNIHLDEAIRFKYLLKEHFEQTGHLLERCLPFLKSGQGAHALLQCDALVIGFWHLSDTAPVVQQAFQQPELHLFEIHFVTELSIAMQALLYGLEKSAQLPSQP</sequence>